<dbReference type="InterPro" id="IPR025367">
    <property type="entry name" value="DUF4271"/>
</dbReference>
<feature type="transmembrane region" description="Helical" evidence="1">
    <location>
        <begin position="153"/>
        <end position="179"/>
    </location>
</feature>
<proteinExistence type="predicted"/>
<gene>
    <name evidence="2" type="ORF">ACFSKV_00440</name>
</gene>
<feature type="transmembrane region" description="Helical" evidence="1">
    <location>
        <begin position="200"/>
        <end position="224"/>
    </location>
</feature>
<organism evidence="2 3">
    <name type="scientific">Shivajiella indica</name>
    <dbReference type="NCBI Taxonomy" id="872115"/>
    <lineage>
        <taxon>Bacteria</taxon>
        <taxon>Pseudomonadati</taxon>
        <taxon>Bacteroidota</taxon>
        <taxon>Cytophagia</taxon>
        <taxon>Cytophagales</taxon>
        <taxon>Cyclobacteriaceae</taxon>
        <taxon>Shivajiella</taxon>
    </lineage>
</organism>
<reference evidence="3" key="1">
    <citation type="journal article" date="2019" name="Int. J. Syst. Evol. Microbiol.">
        <title>The Global Catalogue of Microorganisms (GCM) 10K type strain sequencing project: providing services to taxonomists for standard genome sequencing and annotation.</title>
        <authorList>
            <consortium name="The Broad Institute Genomics Platform"/>
            <consortium name="The Broad Institute Genome Sequencing Center for Infectious Disease"/>
            <person name="Wu L."/>
            <person name="Ma J."/>
        </authorList>
    </citation>
    <scope>NUCLEOTIDE SEQUENCE [LARGE SCALE GENOMIC DNA]</scope>
    <source>
        <strain evidence="3">KCTC 19812</strain>
    </source>
</reference>
<feature type="transmembrane region" description="Helical" evidence="1">
    <location>
        <begin position="317"/>
        <end position="336"/>
    </location>
</feature>
<feature type="transmembrane region" description="Helical" evidence="1">
    <location>
        <begin position="348"/>
        <end position="368"/>
    </location>
</feature>
<dbReference type="EMBL" id="JBHUIV010000002">
    <property type="protein sequence ID" value="MFD2200013.1"/>
    <property type="molecule type" value="Genomic_DNA"/>
</dbReference>
<evidence type="ECO:0000313" key="2">
    <source>
        <dbReference type="EMBL" id="MFD2200013.1"/>
    </source>
</evidence>
<dbReference type="Pfam" id="PF14093">
    <property type="entry name" value="DUF4271"/>
    <property type="match status" value="1"/>
</dbReference>
<dbReference type="Proteomes" id="UP001597414">
    <property type="component" value="Unassembled WGS sequence"/>
</dbReference>
<keyword evidence="1" id="KW-0472">Membrane</keyword>
<keyword evidence="1" id="KW-1133">Transmembrane helix</keyword>
<keyword evidence="3" id="KW-1185">Reference proteome</keyword>
<comment type="caution">
    <text evidence="2">The sequence shown here is derived from an EMBL/GenBank/DDBJ whole genome shotgun (WGS) entry which is preliminary data.</text>
</comment>
<sequence length="369" mass="42633">MKKRGLFLIFFLFLVATAQSQIIENYQSKLRIEREVGIFSKKERAIIGIDVINFPQSSFRFEIPSGSTAFLGDKLWFFTDKDTTFQIDLLELNRQFEFDGAAEIDLTILNEKLDPGEISVFKGLFEVGSGQLFESKTLGLDFSKREISDFNDFFTIALVIILFLFAVFKLVFPIVLGFIAKPQTVFTAEDFSETGSLQKFFSADVLFYLLLINLGIGLICMLVWKVSGNPNYADFVNKDINGLIFYWFLTSFFLVILSIVKFLSLKVMVSIFDLKKFEFAHFFYLLRIISISLFLVLGFSTYFFFNDQTYLPKVLQISITGFFWVYLFGVFYMYVIGVNRTIFKNYHLFAYICTAELIPFLILSKMVIG</sequence>
<feature type="transmembrane region" description="Helical" evidence="1">
    <location>
        <begin position="244"/>
        <end position="263"/>
    </location>
</feature>
<evidence type="ECO:0000256" key="1">
    <source>
        <dbReference type="SAM" id="Phobius"/>
    </source>
</evidence>
<evidence type="ECO:0000313" key="3">
    <source>
        <dbReference type="Proteomes" id="UP001597414"/>
    </source>
</evidence>
<dbReference type="RefSeq" id="WP_380799539.1">
    <property type="nucleotide sequence ID" value="NZ_JBHUIV010000002.1"/>
</dbReference>
<keyword evidence="1" id="KW-0812">Transmembrane</keyword>
<accession>A0ABW5B4Z0</accession>
<protein>
    <submittedName>
        <fullName evidence="2">DUF4271 domain-containing protein</fullName>
    </submittedName>
</protein>
<feature type="transmembrane region" description="Helical" evidence="1">
    <location>
        <begin position="284"/>
        <end position="305"/>
    </location>
</feature>
<name>A0ABW5B4Z0_9BACT</name>